<dbReference type="PROSITE" id="PS00062">
    <property type="entry name" value="ALDOKETO_REDUCTASE_2"/>
    <property type="match status" value="1"/>
</dbReference>
<reference evidence="6" key="1">
    <citation type="submission" date="2017-09" db="EMBL/GenBank/DDBJ databases">
        <title>Polyketide synthases of a Diaporthe helianthi virulent isolate.</title>
        <authorList>
            <person name="Baroncelli R."/>
        </authorList>
    </citation>
    <scope>NUCLEOTIDE SEQUENCE [LARGE SCALE GENOMIC DNA]</scope>
    <source>
        <strain evidence="6">7/96</strain>
    </source>
</reference>
<organism evidence="6 7">
    <name type="scientific">Diaporthe helianthi</name>
    <dbReference type="NCBI Taxonomy" id="158607"/>
    <lineage>
        <taxon>Eukaryota</taxon>
        <taxon>Fungi</taxon>
        <taxon>Dikarya</taxon>
        <taxon>Ascomycota</taxon>
        <taxon>Pezizomycotina</taxon>
        <taxon>Sordariomycetes</taxon>
        <taxon>Sordariomycetidae</taxon>
        <taxon>Diaporthales</taxon>
        <taxon>Diaporthaceae</taxon>
        <taxon>Diaporthe</taxon>
    </lineage>
</organism>
<evidence type="ECO:0000313" key="6">
    <source>
        <dbReference type="EMBL" id="POS72395.1"/>
    </source>
</evidence>
<dbReference type="PANTHER" id="PTHR43827:SF3">
    <property type="entry name" value="NADP-DEPENDENT OXIDOREDUCTASE DOMAIN-CONTAINING PROTEIN"/>
    <property type="match status" value="1"/>
</dbReference>
<dbReference type="EMBL" id="MAVT02001009">
    <property type="protein sequence ID" value="POS72395.1"/>
    <property type="molecule type" value="Genomic_DNA"/>
</dbReference>
<evidence type="ECO:0000259" key="5">
    <source>
        <dbReference type="Pfam" id="PF00248"/>
    </source>
</evidence>
<dbReference type="PANTHER" id="PTHR43827">
    <property type="entry name" value="2,5-DIKETO-D-GLUCONIC ACID REDUCTASE"/>
    <property type="match status" value="1"/>
</dbReference>
<keyword evidence="3" id="KW-0560">Oxidoreductase</keyword>
<dbReference type="InterPro" id="IPR044494">
    <property type="entry name" value="AKR3C2/3"/>
</dbReference>
<dbReference type="FunCoup" id="A0A2P5HQA2">
    <property type="interactions" value="191"/>
</dbReference>
<dbReference type="GO" id="GO:0016652">
    <property type="term" value="F:oxidoreductase activity, acting on NAD(P)H as acceptor"/>
    <property type="evidence" value="ECO:0007669"/>
    <property type="project" value="InterPro"/>
</dbReference>
<dbReference type="PRINTS" id="PR00069">
    <property type="entry name" value="ALDKETRDTASE"/>
</dbReference>
<feature type="domain" description="NADP-dependent oxidoreductase" evidence="5">
    <location>
        <begin position="89"/>
        <end position="305"/>
    </location>
</feature>
<dbReference type="Gene3D" id="3.20.20.100">
    <property type="entry name" value="NADP-dependent oxidoreductase domain"/>
    <property type="match status" value="1"/>
</dbReference>
<dbReference type="GO" id="GO:0016616">
    <property type="term" value="F:oxidoreductase activity, acting on the CH-OH group of donors, NAD or NADP as acceptor"/>
    <property type="evidence" value="ECO:0007669"/>
    <property type="project" value="UniProtKB-ARBA"/>
</dbReference>
<evidence type="ECO:0000256" key="1">
    <source>
        <dbReference type="ARBA" id="ARBA00007905"/>
    </source>
</evidence>
<comment type="similarity">
    <text evidence="1">Belongs to the aldo/keto reductase family.</text>
</comment>
<protein>
    <submittedName>
        <fullName evidence="6">Aldehyde reductase 1</fullName>
    </submittedName>
</protein>
<dbReference type="STRING" id="158607.A0A2P5HQA2"/>
<dbReference type="OrthoDB" id="416253at2759"/>
<dbReference type="InterPro" id="IPR020471">
    <property type="entry name" value="AKR"/>
</dbReference>
<gene>
    <name evidence="6" type="ORF">DHEL01_v209216</name>
</gene>
<feature type="signal peptide" evidence="4">
    <location>
        <begin position="1"/>
        <end position="18"/>
    </location>
</feature>
<dbReference type="InterPro" id="IPR018170">
    <property type="entry name" value="Aldo/ket_reductase_CS"/>
</dbReference>
<keyword evidence="7" id="KW-1185">Reference proteome</keyword>
<dbReference type="InterPro" id="IPR023210">
    <property type="entry name" value="NADP_OxRdtase_dom"/>
</dbReference>
<keyword evidence="4" id="KW-0732">Signal</keyword>
<evidence type="ECO:0000256" key="4">
    <source>
        <dbReference type="SAM" id="SignalP"/>
    </source>
</evidence>
<evidence type="ECO:0000313" key="7">
    <source>
        <dbReference type="Proteomes" id="UP000094444"/>
    </source>
</evidence>
<dbReference type="InParanoid" id="A0A2P5HQA2"/>
<accession>A0A2P5HQA2</accession>
<keyword evidence="2" id="KW-0521">NADP</keyword>
<dbReference type="Proteomes" id="UP000094444">
    <property type="component" value="Unassembled WGS sequence"/>
</dbReference>
<feature type="chain" id="PRO_5015130579" evidence="4">
    <location>
        <begin position="19"/>
        <end position="326"/>
    </location>
</feature>
<dbReference type="CDD" id="cd19120">
    <property type="entry name" value="AKR_AKR3C2-3"/>
    <property type="match status" value="1"/>
</dbReference>
<dbReference type="AlphaFoldDB" id="A0A2P5HQA2"/>
<comment type="caution">
    <text evidence="6">The sequence shown here is derived from an EMBL/GenBank/DDBJ whole genome shotgun (WGS) entry which is preliminary data.</text>
</comment>
<dbReference type="InterPro" id="IPR036812">
    <property type="entry name" value="NAD(P)_OxRdtase_dom_sf"/>
</dbReference>
<sequence>MSRLSLLALAASCAAATGSDWQQNIQDLDSPQRPLSDAEGISAHRLPSLKLNDGYEIPTIAYGLGTKNYKRGDDFDQDIVDVTLKALSEELGAAIKSSGIAREKLFVTTKATVKPDKPIEENFSASLKKLDLDYVDLYLIHSPFFAGGDAKVLQAKWAEMEAIRSSGRARSIGVSNYIQEDLDAVLETANIKPAINQIEYHPYLQHITDGGKTSLLDYHRERGIAVSGYAGLTAITKAAPGPVDGAYARLANKYNVTEGDVALRWTLDQGVVAITTSSREDRLRGYVGKLPSFQLTPDEVKEISDLGLKKHFRGFWRDQYDEGDWR</sequence>
<dbReference type="SUPFAM" id="SSF51430">
    <property type="entry name" value="NAD(P)-linked oxidoreductase"/>
    <property type="match status" value="1"/>
</dbReference>
<proteinExistence type="inferred from homology"/>
<evidence type="ECO:0000256" key="3">
    <source>
        <dbReference type="ARBA" id="ARBA00023002"/>
    </source>
</evidence>
<name>A0A2P5HQA2_DIAHE</name>
<evidence type="ECO:0000256" key="2">
    <source>
        <dbReference type="ARBA" id="ARBA00022857"/>
    </source>
</evidence>
<dbReference type="Pfam" id="PF00248">
    <property type="entry name" value="Aldo_ket_red"/>
    <property type="match status" value="1"/>
</dbReference>